<organism evidence="2 3">
    <name type="scientific">Pedobacter puniceum</name>
    <dbReference type="NCBI Taxonomy" id="2666136"/>
    <lineage>
        <taxon>Bacteria</taxon>
        <taxon>Pseudomonadati</taxon>
        <taxon>Bacteroidota</taxon>
        <taxon>Sphingobacteriia</taxon>
        <taxon>Sphingobacteriales</taxon>
        <taxon>Sphingobacteriaceae</taxon>
        <taxon>Pedobacter</taxon>
    </lineage>
</organism>
<dbReference type="RefSeq" id="WP_154285838.1">
    <property type="nucleotide sequence ID" value="NZ_WKJI01000001.1"/>
</dbReference>
<dbReference type="CDD" id="cd03801">
    <property type="entry name" value="GT4_PimA-like"/>
    <property type="match status" value="1"/>
</dbReference>
<dbReference type="PANTHER" id="PTHR12526">
    <property type="entry name" value="GLYCOSYLTRANSFERASE"/>
    <property type="match status" value="1"/>
</dbReference>
<dbReference type="AlphaFoldDB" id="A0A7K0FID6"/>
<feature type="domain" description="Glycosyl transferase family 1" evidence="1">
    <location>
        <begin position="233"/>
        <end position="377"/>
    </location>
</feature>
<gene>
    <name evidence="2" type="ORF">GJJ64_00525</name>
</gene>
<keyword evidence="2" id="KW-0808">Transferase</keyword>
<comment type="caution">
    <text evidence="2">The sequence shown here is derived from an EMBL/GenBank/DDBJ whole genome shotgun (WGS) entry which is preliminary data.</text>
</comment>
<dbReference type="Gene3D" id="3.40.50.2000">
    <property type="entry name" value="Glycogen Phosphorylase B"/>
    <property type="match status" value="2"/>
</dbReference>
<evidence type="ECO:0000313" key="3">
    <source>
        <dbReference type="Proteomes" id="UP000462931"/>
    </source>
</evidence>
<dbReference type="GO" id="GO:0016757">
    <property type="term" value="F:glycosyltransferase activity"/>
    <property type="evidence" value="ECO:0007669"/>
    <property type="project" value="InterPro"/>
</dbReference>
<keyword evidence="3" id="KW-1185">Reference proteome</keyword>
<dbReference type="SUPFAM" id="SSF53756">
    <property type="entry name" value="UDP-Glycosyltransferase/glycogen phosphorylase"/>
    <property type="match status" value="1"/>
</dbReference>
<dbReference type="Pfam" id="PF00534">
    <property type="entry name" value="Glycos_transf_1"/>
    <property type="match status" value="1"/>
</dbReference>
<evidence type="ECO:0000259" key="1">
    <source>
        <dbReference type="Pfam" id="PF00534"/>
    </source>
</evidence>
<reference evidence="2 3" key="1">
    <citation type="submission" date="2019-11" db="EMBL/GenBank/DDBJ databases">
        <authorList>
            <person name="Cheng Q."/>
            <person name="Yang Z."/>
        </authorList>
    </citation>
    <scope>NUCLEOTIDE SEQUENCE [LARGE SCALE GENOMIC DNA]</scope>
    <source>
        <strain evidence="2 3">HX-22-1</strain>
    </source>
</reference>
<dbReference type="EMBL" id="WKJI01000001">
    <property type="protein sequence ID" value="MRX45668.1"/>
    <property type="molecule type" value="Genomic_DNA"/>
</dbReference>
<sequence length="409" mass="47685">MPKKLKLQKLNKTHKHILFIHPGIQHTYRTANALAKYFPSNSISLYTWFLLKEDSFFSNLSFLKKRVKPIAKNIKVHHYPCFELLLLLHLKLYKILGIQKGHTPRYQWQVLFAWFLLPMVFRKRKDCILVLTETAAWPIAKFAKKWDIPVIMDFPSISHEAAEDAGIMETPYGKKIKTLERQYIDYGINCSEFAKKTYLGKTSAIKHEAIWLGTDFKELINENFTYNRNILNIACIANTEKRKGLDILLSAFERLEHPNKKLYLIGKISKTWVEDFAKEHGINLKSVIFTGPLSQQSLAIYLKQEDIHLHILPSRFDSFGMVVPETMALGIPNILSPYVGAGEMIHHQKNGYIMEVLDENSLLACILQFLALNDEERFILIKDVKQHAQIMRWDDYDQRIYNFFKPLLS</sequence>
<evidence type="ECO:0000313" key="2">
    <source>
        <dbReference type="EMBL" id="MRX45668.1"/>
    </source>
</evidence>
<protein>
    <submittedName>
        <fullName evidence="2">Glycosyltransferase</fullName>
    </submittedName>
</protein>
<dbReference type="Proteomes" id="UP000462931">
    <property type="component" value="Unassembled WGS sequence"/>
</dbReference>
<accession>A0A7K0FID6</accession>
<proteinExistence type="predicted"/>
<name>A0A7K0FID6_9SPHI</name>
<dbReference type="InterPro" id="IPR001296">
    <property type="entry name" value="Glyco_trans_1"/>
</dbReference>